<dbReference type="PROSITE" id="PS50977">
    <property type="entry name" value="HTH_TETR_2"/>
    <property type="match status" value="1"/>
</dbReference>
<keyword evidence="5" id="KW-1185">Reference proteome</keyword>
<dbReference type="Pfam" id="PF00440">
    <property type="entry name" value="TetR_N"/>
    <property type="match status" value="1"/>
</dbReference>
<dbReference type="PANTHER" id="PTHR30055:SF226">
    <property type="entry name" value="HTH-TYPE TRANSCRIPTIONAL REGULATOR PKSA"/>
    <property type="match status" value="1"/>
</dbReference>
<dbReference type="KEGG" id="din:Selin_2531"/>
<evidence type="ECO:0000256" key="2">
    <source>
        <dbReference type="PROSITE-ProRule" id="PRU00335"/>
    </source>
</evidence>
<evidence type="ECO:0000259" key="3">
    <source>
        <dbReference type="PROSITE" id="PS50977"/>
    </source>
</evidence>
<dbReference type="InParanoid" id="E6W5V8"/>
<dbReference type="Proteomes" id="UP000002572">
    <property type="component" value="Chromosome"/>
</dbReference>
<sequence length="211" mass="24642">MSEESRAPGRPKDEELQARRCEEILAAATSAFARHGYHQTDVQLIAYKLGIGKGTIYRYFSTKQKLFLAAVERGLDQLSEYTCGLLEQEKPVMERMRDACFGYFDFFDQNPDIAELLIQERAEFCERGKSLFFDHESRDHDHWDQLMDELEQEGRLRSPADREKMHRAVENMVYGIVFTSRFSPHYASFREQAADIFDIICYGTLKQNQEN</sequence>
<dbReference type="EMBL" id="CP002432">
    <property type="protein sequence ID" value="ADU67243.1"/>
    <property type="molecule type" value="Genomic_DNA"/>
</dbReference>
<organism evidence="4 5">
    <name type="scientific">Desulfurispirillum indicum (strain ATCC BAA-1389 / DSM 22839 / S5)</name>
    <dbReference type="NCBI Taxonomy" id="653733"/>
    <lineage>
        <taxon>Bacteria</taxon>
        <taxon>Pseudomonadati</taxon>
        <taxon>Chrysiogenota</taxon>
        <taxon>Chrysiogenia</taxon>
        <taxon>Chrysiogenales</taxon>
        <taxon>Chrysiogenaceae</taxon>
        <taxon>Desulfurispirillum</taxon>
    </lineage>
</organism>
<dbReference type="Gene3D" id="1.10.357.10">
    <property type="entry name" value="Tetracycline Repressor, domain 2"/>
    <property type="match status" value="1"/>
</dbReference>
<dbReference type="PANTHER" id="PTHR30055">
    <property type="entry name" value="HTH-TYPE TRANSCRIPTIONAL REGULATOR RUTR"/>
    <property type="match status" value="1"/>
</dbReference>
<accession>E6W5V8</accession>
<dbReference type="HOGENOM" id="CLU_069356_12_2_0"/>
<dbReference type="STRING" id="653733.Selin_2531"/>
<proteinExistence type="predicted"/>
<dbReference type="InterPro" id="IPR050109">
    <property type="entry name" value="HTH-type_TetR-like_transc_reg"/>
</dbReference>
<dbReference type="SUPFAM" id="SSF46689">
    <property type="entry name" value="Homeodomain-like"/>
    <property type="match status" value="1"/>
</dbReference>
<dbReference type="GO" id="GO:0000976">
    <property type="term" value="F:transcription cis-regulatory region binding"/>
    <property type="evidence" value="ECO:0007669"/>
    <property type="project" value="TreeGrafter"/>
</dbReference>
<keyword evidence="1 2" id="KW-0238">DNA-binding</keyword>
<dbReference type="RefSeq" id="WP_013507112.1">
    <property type="nucleotide sequence ID" value="NC_014836.1"/>
</dbReference>
<dbReference type="GO" id="GO:0003700">
    <property type="term" value="F:DNA-binding transcription factor activity"/>
    <property type="evidence" value="ECO:0007669"/>
    <property type="project" value="TreeGrafter"/>
</dbReference>
<dbReference type="InterPro" id="IPR009057">
    <property type="entry name" value="Homeodomain-like_sf"/>
</dbReference>
<dbReference type="eggNOG" id="COG1309">
    <property type="taxonomic scope" value="Bacteria"/>
</dbReference>
<evidence type="ECO:0000256" key="1">
    <source>
        <dbReference type="ARBA" id="ARBA00023125"/>
    </source>
</evidence>
<gene>
    <name evidence="4" type="ordered locus">Selin_2531</name>
</gene>
<name>E6W5V8_DESIS</name>
<reference evidence="4 5" key="1">
    <citation type="submission" date="2010-12" db="EMBL/GenBank/DDBJ databases">
        <title>Complete sequence of Desulfurispirillum indicum S5.</title>
        <authorList>
            <consortium name="US DOE Joint Genome Institute"/>
            <person name="Lucas S."/>
            <person name="Copeland A."/>
            <person name="Lapidus A."/>
            <person name="Cheng J.-F."/>
            <person name="Goodwin L."/>
            <person name="Pitluck S."/>
            <person name="Chertkov O."/>
            <person name="Held B."/>
            <person name="Detter J.C."/>
            <person name="Han C."/>
            <person name="Tapia R."/>
            <person name="Land M."/>
            <person name="Hauser L."/>
            <person name="Kyrpides N."/>
            <person name="Ivanova N."/>
            <person name="Mikhailova N."/>
            <person name="Haggblom M."/>
            <person name="Rauschenbach I."/>
            <person name="Bini E."/>
            <person name="Woyke T."/>
        </authorList>
    </citation>
    <scope>NUCLEOTIDE SEQUENCE [LARGE SCALE GENOMIC DNA]</scope>
    <source>
        <strain evidence="5">ATCC BAA-1389 / DSM 22839 / S5</strain>
    </source>
</reference>
<dbReference type="InterPro" id="IPR001647">
    <property type="entry name" value="HTH_TetR"/>
</dbReference>
<feature type="domain" description="HTH tetR-type" evidence="3">
    <location>
        <begin position="18"/>
        <end position="78"/>
    </location>
</feature>
<evidence type="ECO:0000313" key="5">
    <source>
        <dbReference type="Proteomes" id="UP000002572"/>
    </source>
</evidence>
<dbReference type="Gene3D" id="1.10.10.60">
    <property type="entry name" value="Homeodomain-like"/>
    <property type="match status" value="1"/>
</dbReference>
<protein>
    <submittedName>
        <fullName evidence="4">Regulatory protein TetR</fullName>
    </submittedName>
</protein>
<dbReference type="OrthoDB" id="268339at2"/>
<dbReference type="PRINTS" id="PR00455">
    <property type="entry name" value="HTHTETR"/>
</dbReference>
<dbReference type="FunCoup" id="E6W5V8">
    <property type="interactions" value="16"/>
</dbReference>
<evidence type="ECO:0000313" key="4">
    <source>
        <dbReference type="EMBL" id="ADU67243.1"/>
    </source>
</evidence>
<feature type="DNA-binding region" description="H-T-H motif" evidence="2">
    <location>
        <begin position="41"/>
        <end position="60"/>
    </location>
</feature>
<dbReference type="SUPFAM" id="SSF48498">
    <property type="entry name" value="Tetracyclin repressor-like, C-terminal domain"/>
    <property type="match status" value="1"/>
</dbReference>
<dbReference type="InterPro" id="IPR036271">
    <property type="entry name" value="Tet_transcr_reg_TetR-rel_C_sf"/>
</dbReference>
<dbReference type="AlphaFoldDB" id="E6W5V8"/>